<comment type="caution">
    <text evidence="14">The sequence shown here is derived from an EMBL/GenBank/DDBJ whole genome shotgun (WGS) entry which is preliminary data.</text>
</comment>
<comment type="subunit">
    <text evidence="11">Component of the replication restart primosome.</text>
</comment>
<keyword evidence="5 11" id="KW-0378">Hydrolase</keyword>
<evidence type="ECO:0000256" key="3">
    <source>
        <dbReference type="ARBA" id="ARBA00022723"/>
    </source>
</evidence>
<dbReference type="Gene3D" id="3.40.50.300">
    <property type="entry name" value="P-loop containing nucleotide triphosphate hydrolases"/>
    <property type="match status" value="2"/>
</dbReference>
<feature type="binding site" evidence="11">
    <location>
        <position position="434"/>
    </location>
    <ligand>
        <name>Zn(2+)</name>
        <dbReference type="ChEBI" id="CHEBI:29105"/>
        <label>1</label>
    </ligand>
</feature>
<reference evidence="14 15" key="1">
    <citation type="submission" date="2023-08" db="EMBL/GenBank/DDBJ databases">
        <authorList>
            <person name="Joshi A."/>
            <person name="Thite S."/>
        </authorList>
    </citation>
    <scope>NUCLEOTIDE SEQUENCE [LARGE SCALE GENOMIC DNA]</scope>
    <source>
        <strain evidence="14 15">AC40</strain>
    </source>
</reference>
<evidence type="ECO:0000313" key="14">
    <source>
        <dbReference type="EMBL" id="MDP4535031.1"/>
    </source>
</evidence>
<keyword evidence="15" id="KW-1185">Reference proteome</keyword>
<dbReference type="Proteomes" id="UP001231616">
    <property type="component" value="Unassembled WGS sequence"/>
</dbReference>
<feature type="binding site" evidence="11">
    <location>
        <position position="458"/>
    </location>
    <ligand>
        <name>Zn(2+)</name>
        <dbReference type="ChEBI" id="CHEBI:29105"/>
        <label>2</label>
    </ligand>
</feature>
<keyword evidence="9 11" id="KW-0238">DNA-binding</keyword>
<comment type="catalytic activity">
    <reaction evidence="11">
        <text>ATP + H2O = ADP + phosphate + H(+)</text>
        <dbReference type="Rhea" id="RHEA:13065"/>
        <dbReference type="ChEBI" id="CHEBI:15377"/>
        <dbReference type="ChEBI" id="CHEBI:15378"/>
        <dbReference type="ChEBI" id="CHEBI:30616"/>
        <dbReference type="ChEBI" id="CHEBI:43474"/>
        <dbReference type="ChEBI" id="CHEBI:456216"/>
        <dbReference type="EC" id="5.6.2.4"/>
    </reaction>
</comment>
<evidence type="ECO:0000256" key="4">
    <source>
        <dbReference type="ARBA" id="ARBA00022741"/>
    </source>
</evidence>
<dbReference type="PANTHER" id="PTHR30580:SF0">
    <property type="entry name" value="PRIMOSOMAL PROTEIN N"/>
    <property type="match status" value="1"/>
</dbReference>
<keyword evidence="8 11" id="KW-0067">ATP-binding</keyword>
<sequence>MTVIRVALPVPLRQSFDYQLPPPLQVQIGCRVKVPFGKRELVGVVWHIQPDDAFASDALKSVLHVVDEAPVLSERLCQLLSFAADYYHHPLGEVLIAALPALLREGKPLPDCQSRYYELTEDGQSASEADFKRSARQLALWQHLIQGPIDEKALLQQHERTTLNQLLNKALIRCQQKPFAPYTPAADHNTGLKLTTDQALVVSRIVQSQGQFQPFLLEGITGSGKTEVYLQSISPLLAKGQQVLVLVPEIGLTPQTLARFANRFAVPVLSWHSGLTDTERLNCWQHAATGSAAIVIGTRSALFLRFRKLGLIIVDEEHDSSLKQQDGFRYHARDLAVKRAALETCPVILGSATPSLESLYNSLQGRFQLLTLSSRATGQQLPKLELINLQQQTMRYGLAEQCIQRIHHTLKQGFQVMLFLNRRGYASALTCQECGWLSDCHRCDASMTWHKQSRQLICHHCGAIRPVPKQCGNCGSTRLVALGQGTEQLEEQLQPLFADYPLVRLDRDSTRRKGSLDQALQQIAAGGPQLIVGTQMLAKGHHFPLVTLVVIVDVDGALYSSDFRAPEQLAQLITQVSGRAGRAQHAGSVLLQTRYPEHSMLQDILHNGYDSFARLALEERQQTLLPPYLSLALFRTESLQDDVGQQWLQQLVELAQKLAPEIQLLGPIRAPLERKAGKYRWQLHCYAKQRRPLHQLLQQLIIEAERWPLSRKLRWQLDVDPIDLA</sequence>
<evidence type="ECO:0000256" key="9">
    <source>
        <dbReference type="ARBA" id="ARBA00023125"/>
    </source>
</evidence>
<evidence type="ECO:0000256" key="6">
    <source>
        <dbReference type="ARBA" id="ARBA00022806"/>
    </source>
</evidence>
<dbReference type="EMBL" id="JAUZVZ010000003">
    <property type="protein sequence ID" value="MDP4535031.1"/>
    <property type="molecule type" value="Genomic_DNA"/>
</dbReference>
<dbReference type="GO" id="GO:0016787">
    <property type="term" value="F:hydrolase activity"/>
    <property type="evidence" value="ECO:0007669"/>
    <property type="project" value="UniProtKB-KW"/>
</dbReference>
<dbReference type="SMART" id="SM00487">
    <property type="entry name" value="DEXDc"/>
    <property type="match status" value="1"/>
</dbReference>
<comment type="catalytic activity">
    <reaction evidence="11">
        <text>Couples ATP hydrolysis with the unwinding of duplex DNA by translocating in the 3'-5' direction.</text>
        <dbReference type="EC" id="5.6.2.4"/>
    </reaction>
</comment>
<dbReference type="NCBIfam" id="NF004065">
    <property type="entry name" value="PRK05580.1-1"/>
    <property type="match status" value="1"/>
</dbReference>
<dbReference type="CDD" id="cd18804">
    <property type="entry name" value="SF2_C_priA"/>
    <property type="match status" value="1"/>
</dbReference>
<dbReference type="InterPro" id="IPR041222">
    <property type="entry name" value="PriA_3primeBD"/>
</dbReference>
<dbReference type="EC" id="5.6.2.4" evidence="11"/>
<evidence type="ECO:0000259" key="13">
    <source>
        <dbReference type="PROSITE" id="PS51194"/>
    </source>
</evidence>
<dbReference type="InterPro" id="IPR027417">
    <property type="entry name" value="P-loop_NTPase"/>
</dbReference>
<keyword evidence="1 11" id="KW-0639">Primosome</keyword>
<protein>
    <recommendedName>
        <fullName evidence="11">Replication restart protein PriA</fullName>
    </recommendedName>
    <alternativeName>
        <fullName evidence="11">ATP-dependent DNA helicase PriA</fullName>
        <ecNumber evidence="11">5.6.2.4</ecNumber>
    </alternativeName>
    <alternativeName>
        <fullName evidence="11">DNA 3'-5' helicase PriA</fullName>
    </alternativeName>
</protein>
<feature type="binding site" evidence="11">
    <location>
        <position position="431"/>
    </location>
    <ligand>
        <name>Zn(2+)</name>
        <dbReference type="ChEBI" id="CHEBI:29105"/>
        <label>1</label>
    </ligand>
</feature>
<dbReference type="HAMAP" id="MF_00983">
    <property type="entry name" value="PriA"/>
    <property type="match status" value="1"/>
</dbReference>
<keyword evidence="3 11" id="KW-0479">Metal-binding</keyword>
<evidence type="ECO:0000256" key="2">
    <source>
        <dbReference type="ARBA" id="ARBA00022705"/>
    </source>
</evidence>
<feature type="domain" description="Helicase C-terminal" evidence="13">
    <location>
        <begin position="466"/>
        <end position="625"/>
    </location>
</feature>
<feature type="binding site" evidence="11">
    <location>
        <position position="471"/>
    </location>
    <ligand>
        <name>Zn(2+)</name>
        <dbReference type="ChEBI" id="CHEBI:29105"/>
        <label>1</label>
    </ligand>
</feature>
<keyword evidence="6 11" id="KW-0347">Helicase</keyword>
<organism evidence="14 15">
    <name type="scientific">Alkalimonas collagenimarina</name>
    <dbReference type="NCBI Taxonomy" id="400390"/>
    <lineage>
        <taxon>Bacteria</taxon>
        <taxon>Pseudomonadati</taxon>
        <taxon>Pseudomonadota</taxon>
        <taxon>Gammaproteobacteria</taxon>
        <taxon>Alkalimonas</taxon>
    </lineage>
</organism>
<evidence type="ECO:0000256" key="1">
    <source>
        <dbReference type="ARBA" id="ARBA00022515"/>
    </source>
</evidence>
<evidence type="ECO:0000256" key="11">
    <source>
        <dbReference type="HAMAP-Rule" id="MF_00983"/>
    </source>
</evidence>
<evidence type="ECO:0000256" key="7">
    <source>
        <dbReference type="ARBA" id="ARBA00022833"/>
    </source>
</evidence>
<comment type="cofactor">
    <cofactor evidence="11">
        <name>Zn(2+)</name>
        <dbReference type="ChEBI" id="CHEBI:29105"/>
    </cofactor>
    <text evidence="11">Binds 2 zinc ions per subunit.</text>
</comment>
<keyword evidence="2 11" id="KW-0235">DNA replication</keyword>
<dbReference type="PROSITE" id="PS51194">
    <property type="entry name" value="HELICASE_CTER"/>
    <property type="match status" value="1"/>
</dbReference>
<feature type="binding site" evidence="11">
    <location>
        <position position="474"/>
    </location>
    <ligand>
        <name>Zn(2+)</name>
        <dbReference type="ChEBI" id="CHEBI:29105"/>
        <label>1</label>
    </ligand>
</feature>
<dbReference type="InterPro" id="IPR001650">
    <property type="entry name" value="Helicase_C-like"/>
</dbReference>
<name>A0ABT9GVG7_9GAMM</name>
<dbReference type="Pfam" id="PF00270">
    <property type="entry name" value="DEAD"/>
    <property type="match status" value="1"/>
</dbReference>
<evidence type="ECO:0000313" key="15">
    <source>
        <dbReference type="Proteomes" id="UP001231616"/>
    </source>
</evidence>
<proteinExistence type="inferred from homology"/>
<feature type="binding site" evidence="11">
    <location>
        <position position="461"/>
    </location>
    <ligand>
        <name>Zn(2+)</name>
        <dbReference type="ChEBI" id="CHEBI:29105"/>
        <label>2</label>
    </ligand>
</feature>
<dbReference type="SMART" id="SM00490">
    <property type="entry name" value="HELICc"/>
    <property type="match status" value="1"/>
</dbReference>
<feature type="domain" description="Helicase ATP-binding" evidence="12">
    <location>
        <begin position="206"/>
        <end position="372"/>
    </location>
</feature>
<dbReference type="InterPro" id="IPR014001">
    <property type="entry name" value="Helicase_ATP-bd"/>
</dbReference>
<dbReference type="Gene3D" id="3.40.1440.60">
    <property type="entry name" value="PriA, 3(prime) DNA-binding domain"/>
    <property type="match status" value="1"/>
</dbReference>
<dbReference type="InterPro" id="IPR042115">
    <property type="entry name" value="PriA_3primeBD_sf"/>
</dbReference>
<accession>A0ABT9GVG7</accession>
<keyword evidence="10 11" id="KW-0413">Isomerase</keyword>
<dbReference type="InterPro" id="IPR011545">
    <property type="entry name" value="DEAD/DEAH_box_helicase_dom"/>
</dbReference>
<keyword evidence="7 11" id="KW-0862">Zinc</keyword>
<feature type="binding site" evidence="11">
    <location>
        <position position="440"/>
    </location>
    <ligand>
        <name>Zn(2+)</name>
        <dbReference type="ChEBI" id="CHEBI:29105"/>
        <label>2</label>
    </ligand>
</feature>
<dbReference type="InterPro" id="IPR041236">
    <property type="entry name" value="PriA_C"/>
</dbReference>
<evidence type="ECO:0000256" key="8">
    <source>
        <dbReference type="ARBA" id="ARBA00022840"/>
    </source>
</evidence>
<dbReference type="InterPro" id="IPR040498">
    <property type="entry name" value="PriA_CRR"/>
</dbReference>
<feature type="binding site" evidence="11">
    <location>
        <position position="443"/>
    </location>
    <ligand>
        <name>Zn(2+)</name>
        <dbReference type="ChEBI" id="CHEBI:29105"/>
        <label>2</label>
    </ligand>
</feature>
<dbReference type="NCBIfam" id="NF004067">
    <property type="entry name" value="PRK05580.1-4"/>
    <property type="match status" value="1"/>
</dbReference>
<dbReference type="Pfam" id="PF18319">
    <property type="entry name" value="Zn_ribbon_PriA"/>
    <property type="match status" value="1"/>
</dbReference>
<evidence type="ECO:0000256" key="5">
    <source>
        <dbReference type="ARBA" id="ARBA00022801"/>
    </source>
</evidence>
<dbReference type="PANTHER" id="PTHR30580">
    <property type="entry name" value="PRIMOSOMAL PROTEIN N"/>
    <property type="match status" value="1"/>
</dbReference>
<dbReference type="SUPFAM" id="SSF52540">
    <property type="entry name" value="P-loop containing nucleoside triphosphate hydrolases"/>
    <property type="match status" value="2"/>
</dbReference>
<dbReference type="InterPro" id="IPR005259">
    <property type="entry name" value="PriA"/>
</dbReference>
<dbReference type="Pfam" id="PF17764">
    <property type="entry name" value="PriA_3primeBD"/>
    <property type="match status" value="1"/>
</dbReference>
<comment type="similarity">
    <text evidence="11">Belongs to the helicase family. PriA subfamily.</text>
</comment>
<dbReference type="Pfam" id="PF18074">
    <property type="entry name" value="PriA_C"/>
    <property type="match status" value="1"/>
</dbReference>
<keyword evidence="4 11" id="KW-0547">Nucleotide-binding</keyword>
<gene>
    <name evidence="11 14" type="primary">priA</name>
    <name evidence="14" type="ORF">Q3O60_02380</name>
</gene>
<evidence type="ECO:0000256" key="10">
    <source>
        <dbReference type="ARBA" id="ARBA00023235"/>
    </source>
</evidence>
<evidence type="ECO:0000259" key="12">
    <source>
        <dbReference type="PROSITE" id="PS51192"/>
    </source>
</evidence>
<dbReference type="CDD" id="cd17929">
    <property type="entry name" value="DEXHc_priA"/>
    <property type="match status" value="1"/>
</dbReference>
<dbReference type="PROSITE" id="PS51192">
    <property type="entry name" value="HELICASE_ATP_BIND_1"/>
    <property type="match status" value="1"/>
</dbReference>
<dbReference type="RefSeq" id="WP_305892304.1">
    <property type="nucleotide sequence ID" value="NZ_JAUZVZ010000003.1"/>
</dbReference>
<comment type="function">
    <text evidence="11">Initiates the restart of stalled replication forks, which reloads the replicative helicase on sites other than the origin of replication. Recognizes and binds to abandoned replication forks and remodels them to uncover a helicase loading site. Promotes assembly of the primosome at these replication forks.</text>
</comment>
<dbReference type="NCBIfam" id="TIGR00595">
    <property type="entry name" value="priA"/>
    <property type="match status" value="1"/>
</dbReference>